<keyword evidence="1" id="KW-1133">Transmembrane helix</keyword>
<feature type="transmembrane region" description="Helical" evidence="1">
    <location>
        <begin position="7"/>
        <end position="25"/>
    </location>
</feature>
<comment type="caution">
    <text evidence="2">The sequence shown here is derived from an EMBL/GenBank/DDBJ whole genome shotgun (WGS) entry which is preliminary data.</text>
</comment>
<gene>
    <name evidence="2" type="ORF">SC09_contig4orf00216</name>
</gene>
<reference evidence="2 3" key="1">
    <citation type="submission" date="2014-12" db="EMBL/GenBank/DDBJ databases">
        <title>Comparative genome analysis of Bacillus coagulans HM-08, Clostridium butyricum HM-68, Bacillus subtilis HM-66 and Bacillus licheniformis BL-09.</title>
        <authorList>
            <person name="Zhang H."/>
        </authorList>
    </citation>
    <scope>NUCLEOTIDE SEQUENCE [LARGE SCALE GENOMIC DNA]</scope>
    <source>
        <strain evidence="2 3">HM-66</strain>
    </source>
</reference>
<evidence type="ECO:0000256" key="1">
    <source>
        <dbReference type="SAM" id="Phobius"/>
    </source>
</evidence>
<accession>A0A0C3GE08</accession>
<proteinExistence type="predicted"/>
<dbReference type="Proteomes" id="UP000032247">
    <property type="component" value="Unassembled WGS sequence"/>
</dbReference>
<dbReference type="EMBL" id="JXBC01000013">
    <property type="protein sequence ID" value="KIU05434.1"/>
    <property type="molecule type" value="Genomic_DNA"/>
</dbReference>
<dbReference type="PATRIC" id="fig|1423.134.peg.2121"/>
<protein>
    <submittedName>
        <fullName evidence="2">Uncharacterized protein</fullName>
    </submittedName>
</protein>
<sequence>MLEKFTTFSCAFFGLKYVFIIPAVYDYDVMSPNSTGR</sequence>
<keyword evidence="1" id="KW-0472">Membrane</keyword>
<keyword evidence="1" id="KW-0812">Transmembrane</keyword>
<evidence type="ECO:0000313" key="2">
    <source>
        <dbReference type="EMBL" id="KIU05434.1"/>
    </source>
</evidence>
<dbReference type="AlphaFoldDB" id="A0A0C3GE08"/>
<organism evidence="2 3">
    <name type="scientific">Bacillus subtilis</name>
    <dbReference type="NCBI Taxonomy" id="1423"/>
    <lineage>
        <taxon>Bacteria</taxon>
        <taxon>Bacillati</taxon>
        <taxon>Bacillota</taxon>
        <taxon>Bacilli</taxon>
        <taxon>Bacillales</taxon>
        <taxon>Bacillaceae</taxon>
        <taxon>Bacillus</taxon>
    </lineage>
</organism>
<evidence type="ECO:0000313" key="3">
    <source>
        <dbReference type="Proteomes" id="UP000032247"/>
    </source>
</evidence>
<name>A0A0C3GE08_BACIU</name>